<gene>
    <name evidence="2" type="ORF">SPIROBIBN47_370029</name>
</gene>
<evidence type="ECO:0000313" key="2">
    <source>
        <dbReference type="EMBL" id="SLM14926.1"/>
    </source>
</evidence>
<dbReference type="SUPFAM" id="SSF51445">
    <property type="entry name" value="(Trans)glycosidases"/>
    <property type="match status" value="1"/>
</dbReference>
<reference evidence="2" key="1">
    <citation type="submission" date="2017-02" db="EMBL/GenBank/DDBJ databases">
        <authorList>
            <person name="Regsiter A."/>
            <person name="William W."/>
        </authorList>
    </citation>
    <scope>NUCLEOTIDE SEQUENCE</scope>
    <source>
        <strain evidence="2">Bib</strain>
    </source>
</reference>
<organism evidence="2">
    <name type="scientific">uncultured spirochete</name>
    <dbReference type="NCBI Taxonomy" id="156406"/>
    <lineage>
        <taxon>Bacteria</taxon>
        <taxon>Pseudomonadati</taxon>
        <taxon>Spirochaetota</taxon>
        <taxon>Spirochaetia</taxon>
        <taxon>Spirochaetales</taxon>
        <taxon>environmental samples</taxon>
    </lineage>
</organism>
<dbReference type="EMBL" id="FWDM01000031">
    <property type="protein sequence ID" value="SLM14926.1"/>
    <property type="molecule type" value="Genomic_DNA"/>
</dbReference>
<keyword evidence="1" id="KW-0812">Transmembrane</keyword>
<proteinExistence type="predicted"/>
<accession>A0A3P3XKR1</accession>
<dbReference type="AlphaFoldDB" id="A0A3P3XKR1"/>
<keyword evidence="1" id="KW-1133">Transmembrane helix</keyword>
<name>A0A3P3XKR1_9SPIR</name>
<evidence type="ECO:0000256" key="1">
    <source>
        <dbReference type="SAM" id="Phobius"/>
    </source>
</evidence>
<protein>
    <submittedName>
        <fullName evidence="2">Uncharacterized protein</fullName>
    </submittedName>
</protein>
<feature type="transmembrane region" description="Helical" evidence="1">
    <location>
        <begin position="12"/>
        <end position="38"/>
    </location>
</feature>
<dbReference type="Gene3D" id="3.20.20.80">
    <property type="entry name" value="Glycosidases"/>
    <property type="match status" value="1"/>
</dbReference>
<sequence>MKVKTKEYFKTSLLWIIGILVFALFTALIAMPFVLWIAKPYRQLDIWVVDKTVPYSDFREHAGLFWLLNNEKIAKPATRVLYDKRSDYYGFYPTGKNEWRSLKLPQTGKKPDLIYIADTYGVYRDDYMQSKMTAALPSLIYGGLNSEDYRVIQASLGGGNTIIAEFNTAASPTNSRDRALFERLIGLAWRGWIGNYYESLAQGGGVPDWVVANWETAKKEKWNYSGRGIVLLDENGNVEVLTEAEDLGPKGMKVQFDGLLGQKLGIKKPVSYRYWFEWVAADPLVEQVAHYSLDLTAAGKKKLEALGLPQKFPAVLKFENSQYTSWYFAGDFADLQFSGTPYRMEGIRAIKRILADDTVDNNSYFFWKVYAPLMHYILASAEKHRAEVRSEAALAGPTALRVNVRAVKDGIQLRTKNHEWETLFLRGVNMGLAEPGKYFTEFPYDTDTYVRWFNYIGALGANTIRVYTLLPPEFYRAFRIYNEAHPDAPLLLLQEIWPEEHPPGNDYLQPAYQEAFLKEIDYGIDAIYGRANIPERKGRAWGIYTTDVSPWLIGWLVGRELESAEVLQTDANHKGATYKGTYVSAGAKASPTEVWLAESLDAVAATEAERYGQLHPVGIVSWPTLDPIEHDTEWDPNTGKKNRWNDRASIAVEHLDITDKMTAGLFGAYHIYPNYPDFIVNEPAYNNYKDEYGVLRYGGYLQEFIKTHSRYPAIVAEFGIANGAGVAHLSPDGLNHGGIDETTAGRDILRMQAAIQKEGYAGAIIFEFMDEWAKKTWITEPFKIPFDRRIFWHDVVDPEQNYGLIANESIPPEKPEQTISGSNALSSLEVAHDASYLYLTIHLASGKKPQDCEVLLGIDTYNRTLGQMSWPRSLGRTASGMEFLLDIRNEEARILVNPSYNIASARYATSLRQDGVFENMNMLVNGKVVTKDGREIPEKRFDISLMRQGPFDESGNLWNVEGNTINVRIPWGRLNVTDPSSLRVLNDTRTNLGDPGIDTLKASITDGFVFDGLVLDKHSGSVIGRLNANVTSPYIWNGWEETPPYRERPKKSYSIVQDAWKVASEKDKPVRADFVGAHSK</sequence>
<keyword evidence="1" id="KW-0472">Membrane</keyword>
<dbReference type="InterPro" id="IPR017853">
    <property type="entry name" value="GH"/>
</dbReference>